<dbReference type="Pfam" id="PF08530">
    <property type="entry name" value="PepX_C"/>
    <property type="match status" value="1"/>
</dbReference>
<name>A0A8J3YNR0_9ACTN</name>
<evidence type="ECO:0000313" key="4">
    <source>
        <dbReference type="EMBL" id="GIJ47722.1"/>
    </source>
</evidence>
<evidence type="ECO:0000256" key="2">
    <source>
        <dbReference type="SAM" id="MobiDB-lite"/>
    </source>
</evidence>
<reference evidence="4" key="1">
    <citation type="submission" date="2021-01" db="EMBL/GenBank/DDBJ databases">
        <title>Whole genome shotgun sequence of Virgisporangium aliadipatigenens NBRC 105644.</title>
        <authorList>
            <person name="Komaki H."/>
            <person name="Tamura T."/>
        </authorList>
    </citation>
    <scope>NUCLEOTIDE SEQUENCE</scope>
    <source>
        <strain evidence="4">NBRC 105644</strain>
    </source>
</reference>
<organism evidence="4 5">
    <name type="scientific">Virgisporangium aliadipatigenens</name>
    <dbReference type="NCBI Taxonomy" id="741659"/>
    <lineage>
        <taxon>Bacteria</taxon>
        <taxon>Bacillati</taxon>
        <taxon>Actinomycetota</taxon>
        <taxon>Actinomycetes</taxon>
        <taxon>Micromonosporales</taxon>
        <taxon>Micromonosporaceae</taxon>
        <taxon>Virgisporangium</taxon>
    </lineage>
</organism>
<dbReference type="AlphaFoldDB" id="A0A8J3YNR0"/>
<evidence type="ECO:0000259" key="3">
    <source>
        <dbReference type="SMART" id="SM00939"/>
    </source>
</evidence>
<dbReference type="Proteomes" id="UP000619260">
    <property type="component" value="Unassembled WGS sequence"/>
</dbReference>
<dbReference type="InterPro" id="IPR000383">
    <property type="entry name" value="Xaa-Pro-like_dom"/>
</dbReference>
<feature type="compositionally biased region" description="Polar residues" evidence="2">
    <location>
        <begin position="373"/>
        <end position="382"/>
    </location>
</feature>
<dbReference type="NCBIfam" id="TIGR00976">
    <property type="entry name" value="CocE_NonD"/>
    <property type="match status" value="1"/>
</dbReference>
<dbReference type="SUPFAM" id="SSF53474">
    <property type="entry name" value="alpha/beta-Hydrolases"/>
    <property type="match status" value="1"/>
</dbReference>
<dbReference type="GO" id="GO:0008239">
    <property type="term" value="F:dipeptidyl-peptidase activity"/>
    <property type="evidence" value="ECO:0007669"/>
    <property type="project" value="InterPro"/>
</dbReference>
<protein>
    <submittedName>
        <fullName evidence="4">X-Pro dipeptidyl-peptidase</fullName>
    </submittedName>
</protein>
<dbReference type="Gene3D" id="3.40.50.1820">
    <property type="entry name" value="alpha/beta hydrolase"/>
    <property type="match status" value="1"/>
</dbReference>
<feature type="region of interest" description="Disordered" evidence="2">
    <location>
        <begin position="337"/>
        <end position="422"/>
    </location>
</feature>
<evidence type="ECO:0000256" key="1">
    <source>
        <dbReference type="ARBA" id="ARBA00022801"/>
    </source>
</evidence>
<sequence>MNLTGRALAAALGLPAPRARATAVRGIPVRMSDGVILRADHYSPGGPAPTVLIRTPYGRGGPMVALCRALCEQGFHVLIQSCRGTFDSGGGRFEPLAHERDDGLDTVDWLRRQAWYGGTFGTYGPSYVGFTQWALAAEAGPDLRALATMVTASSFRGSTYAGGGFSLDGVLTWSTILASQRAPLHGTVLDLLRGQPRLRRALHHAELHDADLVATGAEVPFFRAWLRGDEDDYWSPREHTHRLADVTAPVLMVGGFYDIFLLWQLDDYALLRAAGRQPRLVLGWWHHGSAGLFRASVREGVRFLREHLRGEADLAPPTPVRVEVGPGGPWRDLPEWPPPHTPTPWHLIPDGTLRPTATEAENPSAADVPSAARASTATSGPTDRTMKAVDTEPAGRTFRYDPRNPTPALGGPRLAGKEAGARDNRPLEARRDVLVWTGAPFDQEVEIAGPVRALIRTTASTPFHDVFVRLCDVHPDGRSVNVCDGLTRVTDADPAAPRDVEVRMWPTAYRLAPGHRLRVQVSGGAHPRWARNPGTGAALDEPGPLVPCRITVHPGSHVLLPRTGRTP</sequence>
<evidence type="ECO:0000313" key="5">
    <source>
        <dbReference type="Proteomes" id="UP000619260"/>
    </source>
</evidence>
<accession>A0A8J3YNR0</accession>
<gene>
    <name evidence="4" type="ORF">Val02_46080</name>
</gene>
<dbReference type="InterPro" id="IPR008979">
    <property type="entry name" value="Galactose-bd-like_sf"/>
</dbReference>
<keyword evidence="1" id="KW-0378">Hydrolase</keyword>
<dbReference type="SUPFAM" id="SSF49785">
    <property type="entry name" value="Galactose-binding domain-like"/>
    <property type="match status" value="1"/>
</dbReference>
<dbReference type="Gene3D" id="2.60.120.260">
    <property type="entry name" value="Galactose-binding domain-like"/>
    <property type="match status" value="1"/>
</dbReference>
<keyword evidence="5" id="KW-1185">Reference proteome</keyword>
<dbReference type="SMART" id="SM00939">
    <property type="entry name" value="PepX_C"/>
    <property type="match status" value="1"/>
</dbReference>
<dbReference type="InterPro" id="IPR013736">
    <property type="entry name" value="Xaa-Pro_dipept_C"/>
</dbReference>
<dbReference type="Pfam" id="PF02129">
    <property type="entry name" value="Peptidase_S15"/>
    <property type="match status" value="1"/>
</dbReference>
<dbReference type="EMBL" id="BOPF01000017">
    <property type="protein sequence ID" value="GIJ47722.1"/>
    <property type="molecule type" value="Genomic_DNA"/>
</dbReference>
<dbReference type="RefSeq" id="WP_239153267.1">
    <property type="nucleotide sequence ID" value="NZ_BOPF01000017.1"/>
</dbReference>
<dbReference type="Gene3D" id="1.10.3020.10">
    <property type="entry name" value="alpha-amino acid ester hydrolase ( Helical cap domain)"/>
    <property type="match status" value="1"/>
</dbReference>
<dbReference type="InterPro" id="IPR005674">
    <property type="entry name" value="CocE/Ser_esterase"/>
</dbReference>
<feature type="domain" description="Xaa-Pro dipeptidyl-peptidase C-terminal" evidence="3">
    <location>
        <begin position="301"/>
        <end position="559"/>
    </location>
</feature>
<proteinExistence type="predicted"/>
<comment type="caution">
    <text evidence="4">The sequence shown here is derived from an EMBL/GenBank/DDBJ whole genome shotgun (WGS) entry which is preliminary data.</text>
</comment>
<dbReference type="InterPro" id="IPR029058">
    <property type="entry name" value="AB_hydrolase_fold"/>
</dbReference>